<dbReference type="Pfam" id="PF01871">
    <property type="entry name" value="AMMECR1"/>
    <property type="match status" value="1"/>
</dbReference>
<reference evidence="4 5" key="1">
    <citation type="journal article" date="2011" name="J. Gen. Appl. Microbiol.">
        <title>Draft genome sequencing of the enigmatic yeast Saitoella complicata.</title>
        <authorList>
            <person name="Nishida H."/>
            <person name="Hamamoto M."/>
            <person name="Sugiyama J."/>
        </authorList>
    </citation>
    <scope>NUCLEOTIDE SEQUENCE [LARGE SCALE GENOMIC DNA]</scope>
    <source>
        <strain evidence="4 5">NRRL Y-17804</strain>
    </source>
</reference>
<dbReference type="PROSITE" id="PS51112">
    <property type="entry name" value="AMMECR1"/>
    <property type="match status" value="1"/>
</dbReference>
<evidence type="ECO:0000313" key="5">
    <source>
        <dbReference type="Proteomes" id="UP000033140"/>
    </source>
</evidence>
<reference evidence="4 5" key="2">
    <citation type="journal article" date="2014" name="J. Gen. Appl. Microbiol.">
        <title>The early diverging ascomycetous budding yeast Saitoella complicata has three histone deacetylases belonging to the Clr6, Hos2, and Rpd3 lineages.</title>
        <authorList>
            <person name="Nishida H."/>
            <person name="Matsumoto T."/>
            <person name="Kondo S."/>
            <person name="Hamamoto M."/>
            <person name="Yoshikawa H."/>
        </authorList>
    </citation>
    <scope>NUCLEOTIDE SEQUENCE [LARGE SCALE GENOMIC DNA]</scope>
    <source>
        <strain evidence="4 5">NRRL Y-17804</strain>
    </source>
</reference>
<comment type="caution">
    <text evidence="4">The sequence shown here is derived from an EMBL/GenBank/DDBJ whole genome shotgun (WGS) entry which is preliminary data.</text>
</comment>
<reference evidence="4 5" key="3">
    <citation type="journal article" date="2015" name="Genome Announc.">
        <title>Draft Genome Sequence of the Archiascomycetous Yeast Saitoella complicata.</title>
        <authorList>
            <person name="Yamauchi K."/>
            <person name="Kondo S."/>
            <person name="Hamamoto M."/>
            <person name="Takahashi Y."/>
            <person name="Ogura Y."/>
            <person name="Hayashi T."/>
            <person name="Nishida H."/>
        </authorList>
    </citation>
    <scope>NUCLEOTIDE SEQUENCE [LARGE SCALE GENOMIC DNA]</scope>
    <source>
        <strain evidence="4 5">NRRL Y-17804</strain>
    </source>
</reference>
<feature type="coiled-coil region" evidence="1">
    <location>
        <begin position="214"/>
        <end position="241"/>
    </location>
</feature>
<dbReference type="InterPro" id="IPR023473">
    <property type="entry name" value="AMMECR1"/>
</dbReference>
<organism evidence="4 5">
    <name type="scientific">Saitoella complicata (strain BCRC 22490 / CBS 7301 / JCM 7358 / NBRC 10748 / NRRL Y-17804)</name>
    <dbReference type="NCBI Taxonomy" id="698492"/>
    <lineage>
        <taxon>Eukaryota</taxon>
        <taxon>Fungi</taxon>
        <taxon>Dikarya</taxon>
        <taxon>Ascomycota</taxon>
        <taxon>Taphrinomycotina</taxon>
        <taxon>Taphrinomycotina incertae sedis</taxon>
        <taxon>Saitoella</taxon>
    </lineage>
</organism>
<dbReference type="PANTHER" id="PTHR13016:SF0">
    <property type="entry name" value="AMME SYNDROME CANDIDATE GENE 1 PROTEIN"/>
    <property type="match status" value="1"/>
</dbReference>
<feature type="region of interest" description="Disordered" evidence="2">
    <location>
        <begin position="36"/>
        <end position="69"/>
    </location>
</feature>
<feature type="compositionally biased region" description="Low complexity" evidence="2">
    <location>
        <begin position="59"/>
        <end position="69"/>
    </location>
</feature>
<proteinExistence type="predicted"/>
<dbReference type="Proteomes" id="UP000033140">
    <property type="component" value="Unassembled WGS sequence"/>
</dbReference>
<protein>
    <recommendedName>
        <fullName evidence="3">AMMECR1 domain-containing protein</fullName>
    </recommendedName>
</protein>
<dbReference type="Gene3D" id="3.30.700.20">
    <property type="entry name" value="Hypothetical protein ph0010, domain 1"/>
    <property type="match status" value="1"/>
</dbReference>
<dbReference type="Pfam" id="PF25762">
    <property type="entry name" value="HAUS1"/>
    <property type="match status" value="1"/>
</dbReference>
<feature type="domain" description="AMMECR1" evidence="3">
    <location>
        <begin position="372"/>
        <end position="580"/>
    </location>
</feature>
<gene>
    <name evidence="4" type="ORF">G7K_4929-t1</name>
</gene>
<evidence type="ECO:0000256" key="2">
    <source>
        <dbReference type="SAM" id="MobiDB-lite"/>
    </source>
</evidence>
<dbReference type="SUPFAM" id="SSF143447">
    <property type="entry name" value="AMMECR1-like"/>
    <property type="match status" value="1"/>
</dbReference>
<keyword evidence="1" id="KW-0175">Coiled coil</keyword>
<accession>A0A0E9NLX1</accession>
<evidence type="ECO:0000313" key="4">
    <source>
        <dbReference type="EMBL" id="GAO50808.1"/>
    </source>
</evidence>
<feature type="coiled-coil region" evidence="1">
    <location>
        <begin position="286"/>
        <end position="344"/>
    </location>
</feature>
<dbReference type="InterPro" id="IPR036071">
    <property type="entry name" value="AMMECR1_dom_sf"/>
</dbReference>
<dbReference type="AlphaFoldDB" id="A0A0E9NLX1"/>
<sequence length="586" mass="66551">MACTTLHHRQERDIGIPFLSALLVWIKQQTAFIRQNEMDPSTPIHRPIRSFANRPDLQPSSSPGSSVIFSPSAAAKSARDASDWTLVNAFLSRVFNGRVAEFERSEEVLRWLLEVVRLCEEREEEVQSLRQEKRESMEWLSNEDARIRKVLDDIGFPPNCVDSNGRAALDAMASLIAHAKLPTTEISTLIAELMYQQQRELALHRAHTEAQSLVSDVTAKAESLQRQLDQLNSTLLSSAEDLEDKISEWSSALPSLRPKTAEYTSRSNHLRSLLERSNALPLLSQAKTEEIEILKLKDETELLEAKVRAYGGLPTDLGLAGLEVEGMRRRVRDLRKVREDLIARWLNLKSHSYVNHPTISHHPVPFACRDVQPFLPIMATKEHCLYAFDVLSAHFERRKPLPFPGENIMTDGIFVSYNTLKNGSTRLRGCIGTFERIAVRQGIDGYALTSALDDNRFSPITKRELPTLECGVSILTDFEPTSNPFDWELGTHGIRITFYYAGRKRTATFLPDVAVEQEWDQTETLEHLLRKGGWDGIPESWNDEAQWDGEGRTGKGLRLKVVRYRGTKSKATYEEYLEWTEGARVN</sequence>
<dbReference type="EMBL" id="BACD03000037">
    <property type="protein sequence ID" value="GAO50808.1"/>
    <property type="molecule type" value="Genomic_DNA"/>
</dbReference>
<dbReference type="InterPro" id="IPR027485">
    <property type="entry name" value="AMMECR1_N"/>
</dbReference>
<dbReference type="STRING" id="698492.A0A0E9NLX1"/>
<dbReference type="InterPro" id="IPR026243">
    <property type="entry name" value="HAUS1"/>
</dbReference>
<name>A0A0E9NLX1_SAICN</name>
<evidence type="ECO:0000259" key="3">
    <source>
        <dbReference type="PROSITE" id="PS51112"/>
    </source>
</evidence>
<dbReference type="PANTHER" id="PTHR13016">
    <property type="entry name" value="AMMECR1 HOMOLOG"/>
    <property type="match status" value="1"/>
</dbReference>
<dbReference type="InterPro" id="IPR002733">
    <property type="entry name" value="AMMECR1_domain"/>
</dbReference>
<keyword evidence="5" id="KW-1185">Reference proteome</keyword>
<dbReference type="NCBIfam" id="TIGR00296">
    <property type="entry name" value="TIGR00296 family protein"/>
    <property type="match status" value="1"/>
</dbReference>
<evidence type="ECO:0000256" key="1">
    <source>
        <dbReference type="SAM" id="Coils"/>
    </source>
</evidence>